<evidence type="ECO:0000313" key="3">
    <source>
        <dbReference type="Proteomes" id="UP000789405"/>
    </source>
</evidence>
<dbReference type="EMBL" id="CAJVPY010004458">
    <property type="protein sequence ID" value="CAG8620040.1"/>
    <property type="molecule type" value="Genomic_DNA"/>
</dbReference>
<evidence type="ECO:0000256" key="1">
    <source>
        <dbReference type="SAM" id="MobiDB-lite"/>
    </source>
</evidence>
<organism evidence="2 3">
    <name type="scientific">Dentiscutata erythropus</name>
    <dbReference type="NCBI Taxonomy" id="1348616"/>
    <lineage>
        <taxon>Eukaryota</taxon>
        <taxon>Fungi</taxon>
        <taxon>Fungi incertae sedis</taxon>
        <taxon>Mucoromycota</taxon>
        <taxon>Glomeromycotina</taxon>
        <taxon>Glomeromycetes</taxon>
        <taxon>Diversisporales</taxon>
        <taxon>Gigasporaceae</taxon>
        <taxon>Dentiscutata</taxon>
    </lineage>
</organism>
<gene>
    <name evidence="2" type="ORF">DERYTH_LOCUS8590</name>
</gene>
<accession>A0A9N9CY81</accession>
<evidence type="ECO:0000313" key="2">
    <source>
        <dbReference type="EMBL" id="CAG8620040.1"/>
    </source>
</evidence>
<sequence>MPLRRPHKSNLRNSYILKIQNRECKELLELTKEYRRRINAQARESELEKSKSNNVKLENSDNVKIEKKETPKL</sequence>
<name>A0A9N9CY81_9GLOM</name>
<dbReference type="AlphaFoldDB" id="A0A9N9CY81"/>
<feature type="non-terminal residue" evidence="2">
    <location>
        <position position="73"/>
    </location>
</feature>
<feature type="compositionally biased region" description="Basic and acidic residues" evidence="1">
    <location>
        <begin position="58"/>
        <end position="73"/>
    </location>
</feature>
<feature type="region of interest" description="Disordered" evidence="1">
    <location>
        <begin position="42"/>
        <end position="73"/>
    </location>
</feature>
<keyword evidence="3" id="KW-1185">Reference proteome</keyword>
<protein>
    <submittedName>
        <fullName evidence="2">3489_t:CDS:1</fullName>
    </submittedName>
</protein>
<reference evidence="2" key="1">
    <citation type="submission" date="2021-06" db="EMBL/GenBank/DDBJ databases">
        <authorList>
            <person name="Kallberg Y."/>
            <person name="Tangrot J."/>
            <person name="Rosling A."/>
        </authorList>
    </citation>
    <scope>NUCLEOTIDE SEQUENCE</scope>
    <source>
        <strain evidence="2">MA453B</strain>
    </source>
</reference>
<proteinExistence type="predicted"/>
<dbReference type="Proteomes" id="UP000789405">
    <property type="component" value="Unassembled WGS sequence"/>
</dbReference>
<comment type="caution">
    <text evidence="2">The sequence shown here is derived from an EMBL/GenBank/DDBJ whole genome shotgun (WGS) entry which is preliminary data.</text>
</comment>